<protein>
    <recommendedName>
        <fullName evidence="2">DhaK domain-containing protein</fullName>
    </recommendedName>
</protein>
<dbReference type="GO" id="GO:0006071">
    <property type="term" value="P:glycerol metabolic process"/>
    <property type="evidence" value="ECO:0007669"/>
    <property type="project" value="InterPro"/>
</dbReference>
<proteinExistence type="predicted"/>
<comment type="caution">
    <text evidence="3">The sequence shown here is derived from an EMBL/GenBank/DDBJ whole genome shotgun (WGS) entry which is preliminary data.</text>
</comment>
<dbReference type="Gene3D" id="3.40.50.10440">
    <property type="entry name" value="Dihydroxyacetone kinase, domain 1"/>
    <property type="match status" value="1"/>
</dbReference>
<feature type="region of interest" description="Disordered" evidence="1">
    <location>
        <begin position="51"/>
        <end position="87"/>
    </location>
</feature>
<feature type="compositionally biased region" description="Low complexity" evidence="1">
    <location>
        <begin position="57"/>
        <end position="72"/>
    </location>
</feature>
<dbReference type="AlphaFoldDB" id="A0A251XE36"/>
<dbReference type="Proteomes" id="UP000195062">
    <property type="component" value="Unassembled WGS sequence"/>
</dbReference>
<evidence type="ECO:0000259" key="2">
    <source>
        <dbReference type="PROSITE" id="PS51481"/>
    </source>
</evidence>
<keyword evidence="4" id="KW-1185">Reference proteome</keyword>
<sequence length="87" mass="9408">MTRLWNDPADFADDMTDGFVRANGRWVRRVHGGVSRSTRSAEAEVAVVIGGGSGHYPRSAGSSGRASRTAPRWATSSHLPPRTRSSR</sequence>
<accession>A0A251XE36</accession>
<evidence type="ECO:0000256" key="1">
    <source>
        <dbReference type="SAM" id="MobiDB-lite"/>
    </source>
</evidence>
<evidence type="ECO:0000313" key="4">
    <source>
        <dbReference type="Proteomes" id="UP000195062"/>
    </source>
</evidence>
<dbReference type="EMBL" id="MDHH01000008">
    <property type="protein sequence ID" value="OUE00300.1"/>
    <property type="molecule type" value="Genomic_DNA"/>
</dbReference>
<evidence type="ECO:0000313" key="3">
    <source>
        <dbReference type="EMBL" id="OUE00300.1"/>
    </source>
</evidence>
<dbReference type="InterPro" id="IPR004006">
    <property type="entry name" value="DhaK_dom"/>
</dbReference>
<dbReference type="GO" id="GO:0004371">
    <property type="term" value="F:glycerone kinase activity"/>
    <property type="evidence" value="ECO:0007669"/>
    <property type="project" value="InterPro"/>
</dbReference>
<organism evidence="3 4">
    <name type="scientific">Clavibacter michiganensis subsp. michiganensis</name>
    <dbReference type="NCBI Taxonomy" id="33013"/>
    <lineage>
        <taxon>Bacteria</taxon>
        <taxon>Bacillati</taxon>
        <taxon>Actinomycetota</taxon>
        <taxon>Actinomycetes</taxon>
        <taxon>Micrococcales</taxon>
        <taxon>Microbacteriaceae</taxon>
        <taxon>Clavibacter</taxon>
    </lineage>
</organism>
<gene>
    <name evidence="3" type="ORF">CMMCAS07_18015</name>
</gene>
<dbReference type="SUPFAM" id="SSF82549">
    <property type="entry name" value="DAK1/DegV-like"/>
    <property type="match status" value="1"/>
</dbReference>
<name>A0A251XE36_CLAMM</name>
<dbReference type="PROSITE" id="PS51481">
    <property type="entry name" value="DHAK"/>
    <property type="match status" value="1"/>
</dbReference>
<feature type="domain" description="DhaK" evidence="2">
    <location>
        <begin position="7"/>
        <end position="87"/>
    </location>
</feature>
<reference evidence="3 4" key="1">
    <citation type="submission" date="2016-08" db="EMBL/GenBank/DDBJ databases">
        <title>Genome sequence of Clavibacter michiganensis subsp. michiganensis strain CASJ007.</title>
        <authorList>
            <person name="Thapa S.P."/>
            <person name="Coaker G."/>
        </authorList>
    </citation>
    <scope>NUCLEOTIDE SEQUENCE [LARGE SCALE GENOMIC DNA]</scope>
    <source>
        <strain evidence="3">CASJ007</strain>
    </source>
</reference>